<organism evidence="2 3">
    <name type="scientific">Paenisporosarcina quisquiliarum</name>
    <dbReference type="NCBI Taxonomy" id="365346"/>
    <lineage>
        <taxon>Bacteria</taxon>
        <taxon>Bacillati</taxon>
        <taxon>Bacillota</taxon>
        <taxon>Bacilli</taxon>
        <taxon>Bacillales</taxon>
        <taxon>Caryophanaceae</taxon>
        <taxon>Paenisporosarcina</taxon>
    </lineage>
</organism>
<evidence type="ECO:0000313" key="2">
    <source>
        <dbReference type="EMBL" id="MCZ8537567.1"/>
    </source>
</evidence>
<dbReference type="EMBL" id="JAMKBJ010000008">
    <property type="protein sequence ID" value="MCZ8537567.1"/>
    <property type="molecule type" value="Genomic_DNA"/>
</dbReference>
<gene>
    <name evidence="2" type="ORF">M9R32_10275</name>
</gene>
<evidence type="ECO:0000259" key="1">
    <source>
        <dbReference type="PROSITE" id="PS50801"/>
    </source>
</evidence>
<dbReference type="PROSITE" id="PS50801">
    <property type="entry name" value="STAS"/>
    <property type="match status" value="1"/>
</dbReference>
<evidence type="ECO:0000313" key="3">
    <source>
        <dbReference type="Proteomes" id="UP001152173"/>
    </source>
</evidence>
<dbReference type="SUPFAM" id="SSF52091">
    <property type="entry name" value="SpoIIaa-like"/>
    <property type="match status" value="1"/>
</dbReference>
<reference evidence="2" key="1">
    <citation type="submission" date="2022-05" db="EMBL/GenBank/DDBJ databases">
        <authorList>
            <person name="Colautti A."/>
            <person name="Iacumin L."/>
        </authorList>
    </citation>
    <scope>NUCLEOTIDE SEQUENCE</scope>
    <source>
        <strain evidence="2">SK 55</strain>
    </source>
</reference>
<dbReference type="Pfam" id="PF01740">
    <property type="entry name" value="STAS"/>
    <property type="match status" value="1"/>
</dbReference>
<dbReference type="Gene3D" id="3.30.750.24">
    <property type="entry name" value="STAS domain"/>
    <property type="match status" value="1"/>
</dbReference>
<dbReference type="RefSeq" id="WP_269926660.1">
    <property type="nucleotide sequence ID" value="NZ_JAMKBJ010000008.1"/>
</dbReference>
<dbReference type="InterPro" id="IPR036513">
    <property type="entry name" value="STAS_dom_sf"/>
</dbReference>
<comment type="caution">
    <text evidence="2">The sequence shown here is derived from an EMBL/GenBank/DDBJ whole genome shotgun (WGS) entry which is preliminary data.</text>
</comment>
<dbReference type="InterPro" id="IPR051932">
    <property type="entry name" value="Bact_StressResp_Reg"/>
</dbReference>
<keyword evidence="3" id="KW-1185">Reference proteome</keyword>
<protein>
    <submittedName>
        <fullName evidence="2">STAS domain-containing protein</fullName>
    </submittedName>
</protein>
<proteinExistence type="predicted"/>
<name>A0A9X3LH25_9BACL</name>
<accession>A0A9X3LH25</accession>
<dbReference type="CDD" id="cd07041">
    <property type="entry name" value="STAS_RsbR_RsbS_like"/>
    <property type="match status" value="1"/>
</dbReference>
<feature type="domain" description="STAS" evidence="1">
    <location>
        <begin position="136"/>
        <end position="218"/>
    </location>
</feature>
<dbReference type="PANTHER" id="PTHR33745">
    <property type="entry name" value="RSBT ANTAGONIST PROTEIN RSBS-RELATED"/>
    <property type="match status" value="1"/>
</dbReference>
<sequence length="246" mass="28064">MNFIKSLPFPAFVVDRSFEILDMSQTARQVFGDVNYFVDLMNIGSQSKRDRMLAQSLDKPIELTLKTKRDLQELFAVSITWEQEIGILQCFEIGSKLDKIMAIVQKHENRLAHVDFELLSQKELAESHLKQIKQLSAPLIPVANHVGLVPLFGQFDQDLISNSEDRLAIELYEHDITKVVFDFNGIDQISEYGINSFKAFVETLQIMGIETYIVGLKPHHTSFMKNNHSKTATYLTTLKEAISLLT</sequence>
<dbReference type="Proteomes" id="UP001152173">
    <property type="component" value="Unassembled WGS sequence"/>
</dbReference>
<dbReference type="InterPro" id="IPR002645">
    <property type="entry name" value="STAS_dom"/>
</dbReference>
<dbReference type="AlphaFoldDB" id="A0A9X3LH25"/>